<dbReference type="Proteomes" id="UP001157017">
    <property type="component" value="Unassembled WGS sequence"/>
</dbReference>
<evidence type="ECO:0000256" key="1">
    <source>
        <dbReference type="SAM" id="MobiDB-lite"/>
    </source>
</evidence>
<dbReference type="EMBL" id="BSUZ01000001">
    <property type="protein sequence ID" value="GMA89183.1"/>
    <property type="molecule type" value="Genomic_DNA"/>
</dbReference>
<accession>A0ABQ6JMD5</accession>
<organism evidence="2 3">
    <name type="scientific">Angustibacter aerolatus</name>
    <dbReference type="NCBI Taxonomy" id="1162965"/>
    <lineage>
        <taxon>Bacteria</taxon>
        <taxon>Bacillati</taxon>
        <taxon>Actinomycetota</taxon>
        <taxon>Actinomycetes</taxon>
        <taxon>Kineosporiales</taxon>
        <taxon>Kineosporiaceae</taxon>
    </lineage>
</organism>
<keyword evidence="3" id="KW-1185">Reference proteome</keyword>
<feature type="compositionally biased region" description="Basic residues" evidence="1">
    <location>
        <begin position="69"/>
        <end position="80"/>
    </location>
</feature>
<protein>
    <submittedName>
        <fullName evidence="2">Uncharacterized protein</fullName>
    </submittedName>
</protein>
<gene>
    <name evidence="2" type="ORF">GCM10025868_44330</name>
</gene>
<comment type="caution">
    <text evidence="2">The sequence shown here is derived from an EMBL/GenBank/DDBJ whole genome shotgun (WGS) entry which is preliminary data.</text>
</comment>
<sequence>MSSTGVESVRDGAVPEGLDDGFLVYLRAKAGRRGRPAGTDGARLAGAATGPAHRRARHRPGAPGPERAARRRLARRRGGRAGRACCTGQGPTARCSSLVGGEVPVAQAVEGVGADPDRP</sequence>
<evidence type="ECO:0000313" key="2">
    <source>
        <dbReference type="EMBL" id="GMA89183.1"/>
    </source>
</evidence>
<evidence type="ECO:0000313" key="3">
    <source>
        <dbReference type="Proteomes" id="UP001157017"/>
    </source>
</evidence>
<proteinExistence type="predicted"/>
<name>A0ABQ6JMD5_9ACTN</name>
<feature type="region of interest" description="Disordered" evidence="1">
    <location>
        <begin position="31"/>
        <end position="97"/>
    </location>
</feature>
<reference evidence="3" key="1">
    <citation type="journal article" date="2019" name="Int. J. Syst. Evol. Microbiol.">
        <title>The Global Catalogue of Microorganisms (GCM) 10K type strain sequencing project: providing services to taxonomists for standard genome sequencing and annotation.</title>
        <authorList>
            <consortium name="The Broad Institute Genomics Platform"/>
            <consortium name="The Broad Institute Genome Sequencing Center for Infectious Disease"/>
            <person name="Wu L."/>
            <person name="Ma J."/>
        </authorList>
    </citation>
    <scope>NUCLEOTIDE SEQUENCE [LARGE SCALE GENOMIC DNA]</scope>
    <source>
        <strain evidence="3">NBRC 108730</strain>
    </source>
</reference>